<organism evidence="1 2">
    <name type="scientific">Mikania micrantha</name>
    <name type="common">bitter vine</name>
    <dbReference type="NCBI Taxonomy" id="192012"/>
    <lineage>
        <taxon>Eukaryota</taxon>
        <taxon>Viridiplantae</taxon>
        <taxon>Streptophyta</taxon>
        <taxon>Embryophyta</taxon>
        <taxon>Tracheophyta</taxon>
        <taxon>Spermatophyta</taxon>
        <taxon>Magnoliopsida</taxon>
        <taxon>eudicotyledons</taxon>
        <taxon>Gunneridae</taxon>
        <taxon>Pentapetalae</taxon>
        <taxon>asterids</taxon>
        <taxon>campanulids</taxon>
        <taxon>Asterales</taxon>
        <taxon>Asteraceae</taxon>
        <taxon>Asteroideae</taxon>
        <taxon>Heliantheae alliance</taxon>
        <taxon>Eupatorieae</taxon>
        <taxon>Mikania</taxon>
    </lineage>
</organism>
<name>A0A5N6LPM2_9ASTR</name>
<evidence type="ECO:0000313" key="2">
    <source>
        <dbReference type="Proteomes" id="UP000326396"/>
    </source>
</evidence>
<reference evidence="1 2" key="1">
    <citation type="submission" date="2019-05" db="EMBL/GenBank/DDBJ databases">
        <title>Mikania micrantha, genome provides insights into the molecular mechanism of rapid growth.</title>
        <authorList>
            <person name="Liu B."/>
        </authorList>
    </citation>
    <scope>NUCLEOTIDE SEQUENCE [LARGE SCALE GENOMIC DNA]</scope>
    <source>
        <strain evidence="1">NLD-2019</strain>
        <tissue evidence="1">Leaf</tissue>
    </source>
</reference>
<proteinExistence type="predicted"/>
<gene>
    <name evidence="1" type="ORF">E3N88_41114</name>
</gene>
<dbReference type="OrthoDB" id="1881450at2759"/>
<sequence>MFQPVLGALNCQDQFCGTVDPQARMEDTEVWETIRTREAIRINLANNTDDVRATVQGEANYQIVKDKNFLLINEGYWVVMGDFDAVRVPEERLNSQFDKSCASEFNNFIFETGLQ</sequence>
<comment type="caution">
    <text evidence="1">The sequence shown here is derived from an EMBL/GenBank/DDBJ whole genome shotgun (WGS) entry which is preliminary data.</text>
</comment>
<dbReference type="Proteomes" id="UP000326396">
    <property type="component" value="Linkage Group LG9"/>
</dbReference>
<dbReference type="AlphaFoldDB" id="A0A5N6LPM2"/>
<evidence type="ECO:0000313" key="1">
    <source>
        <dbReference type="EMBL" id="KAD2394137.1"/>
    </source>
</evidence>
<accession>A0A5N6LPM2</accession>
<dbReference type="EMBL" id="SZYD01000019">
    <property type="protein sequence ID" value="KAD2394137.1"/>
    <property type="molecule type" value="Genomic_DNA"/>
</dbReference>
<keyword evidence="2" id="KW-1185">Reference proteome</keyword>
<protein>
    <submittedName>
        <fullName evidence="1">Uncharacterized protein</fullName>
    </submittedName>
</protein>